<evidence type="ECO:0000313" key="3">
    <source>
        <dbReference type="Proteomes" id="UP000010824"/>
    </source>
</evidence>
<accession>L0HE38</accession>
<dbReference type="InterPro" id="IPR003607">
    <property type="entry name" value="HD/PDEase_dom"/>
</dbReference>
<dbReference type="OrthoDB" id="17914at2157"/>
<name>L0HE38_METFS</name>
<dbReference type="CDD" id="cd00077">
    <property type="entry name" value="HDc"/>
    <property type="match status" value="1"/>
</dbReference>
<dbReference type="PROSITE" id="PS51831">
    <property type="entry name" value="HD"/>
    <property type="match status" value="1"/>
</dbReference>
<dbReference type="Proteomes" id="UP000010824">
    <property type="component" value="Chromosome"/>
</dbReference>
<dbReference type="EMBL" id="CP003167">
    <property type="protein sequence ID" value="AGB02997.1"/>
    <property type="molecule type" value="Genomic_DNA"/>
</dbReference>
<dbReference type="SUPFAM" id="SSF109604">
    <property type="entry name" value="HD-domain/PDEase-like"/>
    <property type="match status" value="1"/>
</dbReference>
<evidence type="ECO:0000259" key="1">
    <source>
        <dbReference type="PROSITE" id="PS51831"/>
    </source>
</evidence>
<dbReference type="KEGG" id="mfo:Metfor_1983"/>
<protein>
    <submittedName>
        <fullName evidence="2">Putative domain HDIG-containing protein</fullName>
    </submittedName>
</protein>
<keyword evidence="3" id="KW-1185">Reference proteome</keyword>
<sequence length="195" mass="21646">MDPVMQKIHDHARTVMGNGGSHGFDHVERVTSLCERIGRAEGADMAILVPAALLHDIARPLEKECGLPHEQEGARMAEEYLNSLGYDAGAVRIIAAAIRTHRFTTAAEPESLEARILSDADKLDALGAVGIARTFMRAGEHRTTMQDGINHFHEKLLKLPDRMYTKTARQIAAKRHAILLRFLLLMEDEIRVPVP</sequence>
<gene>
    <name evidence="2" type="ordered locus">Metfor_1983</name>
</gene>
<reference evidence="3" key="1">
    <citation type="submission" date="2011-12" db="EMBL/GenBank/DDBJ databases">
        <title>Complete sequence of Methanoregula formicicum SMSP.</title>
        <authorList>
            <person name="Lucas S."/>
            <person name="Han J."/>
            <person name="Lapidus A."/>
            <person name="Cheng J.-F."/>
            <person name="Goodwin L."/>
            <person name="Pitluck S."/>
            <person name="Peters L."/>
            <person name="Ovchinnikova G."/>
            <person name="Teshima H."/>
            <person name="Detter J.C."/>
            <person name="Han C."/>
            <person name="Tapia R."/>
            <person name="Land M."/>
            <person name="Hauser L."/>
            <person name="Kyrpides N."/>
            <person name="Ivanova N."/>
            <person name="Pagani I."/>
            <person name="Imachi H."/>
            <person name="Tamaki H."/>
            <person name="Sekiguchi Y."/>
            <person name="Kamagata Y."/>
            <person name="Cadillo-Quiroz H."/>
            <person name="Zinder S."/>
            <person name="Liu W.-T."/>
            <person name="Woyke T."/>
        </authorList>
    </citation>
    <scope>NUCLEOTIDE SEQUENCE [LARGE SCALE GENOMIC DNA]</scope>
    <source>
        <strain evidence="3">DSM 22288 / NBRC 105244 / SMSP</strain>
    </source>
</reference>
<dbReference type="STRING" id="593750.Metfor_1983"/>
<dbReference type="NCBIfam" id="TIGR00277">
    <property type="entry name" value="HDIG"/>
    <property type="match status" value="1"/>
</dbReference>
<dbReference type="PANTHER" id="PTHR33594:SF1">
    <property type="entry name" value="HD_PDEASE DOMAIN-CONTAINING PROTEIN"/>
    <property type="match status" value="1"/>
</dbReference>
<dbReference type="Gene3D" id="1.10.3210.50">
    <property type="match status" value="1"/>
</dbReference>
<dbReference type="SMART" id="SM00471">
    <property type="entry name" value="HDc"/>
    <property type="match status" value="1"/>
</dbReference>
<dbReference type="HOGENOM" id="CLU_036524_3_1_2"/>
<dbReference type="InParanoid" id="L0HE38"/>
<dbReference type="eggNOG" id="arCOG01860">
    <property type="taxonomic scope" value="Archaea"/>
</dbReference>
<dbReference type="PANTHER" id="PTHR33594">
    <property type="entry name" value="SUPERFAMILY HYDROLASE, PUTATIVE (AFU_ORTHOLOGUE AFUA_1G03035)-RELATED"/>
    <property type="match status" value="1"/>
</dbReference>
<proteinExistence type="predicted"/>
<evidence type="ECO:0000313" key="2">
    <source>
        <dbReference type="EMBL" id="AGB02997.1"/>
    </source>
</evidence>
<dbReference type="InterPro" id="IPR006674">
    <property type="entry name" value="HD_domain"/>
</dbReference>
<reference evidence="2 3" key="2">
    <citation type="journal article" date="2014" name="Genome Announc.">
        <title>Complete Genome Sequence of Methanoregula formicica SMSPT, a Mesophilic Hydrogenotrophic Methanogen Isolated from a Methanogenic Upflow Anaerobic Sludge Blanket Reactor.</title>
        <authorList>
            <person name="Yamamoto K."/>
            <person name="Tamaki H."/>
            <person name="Cadillo-Quiroz H."/>
            <person name="Imachi H."/>
            <person name="Kyrpides N."/>
            <person name="Woyke T."/>
            <person name="Goodwin L."/>
            <person name="Zinder S.H."/>
            <person name="Kamagata Y."/>
            <person name="Liu W.T."/>
        </authorList>
    </citation>
    <scope>NUCLEOTIDE SEQUENCE [LARGE SCALE GENOMIC DNA]</scope>
    <source>
        <strain evidence="3">DSM 22288 / NBRC 105244 / SMSP</strain>
    </source>
</reference>
<dbReference type="AlphaFoldDB" id="L0HE38"/>
<feature type="domain" description="HD" evidence="1">
    <location>
        <begin position="23"/>
        <end position="126"/>
    </location>
</feature>
<organism evidence="2 3">
    <name type="scientific">Methanoregula formicica (strain DSM 22288 / NBRC 105244 / SMSP)</name>
    <dbReference type="NCBI Taxonomy" id="593750"/>
    <lineage>
        <taxon>Archaea</taxon>
        <taxon>Methanobacteriati</taxon>
        <taxon>Methanobacteriota</taxon>
        <taxon>Stenosarchaea group</taxon>
        <taxon>Methanomicrobia</taxon>
        <taxon>Methanomicrobiales</taxon>
        <taxon>Methanoregulaceae</taxon>
        <taxon>Methanoregula</taxon>
    </lineage>
</organism>
<dbReference type="Pfam" id="PF01966">
    <property type="entry name" value="HD"/>
    <property type="match status" value="1"/>
</dbReference>
<dbReference type="InterPro" id="IPR006675">
    <property type="entry name" value="HDIG_dom"/>
</dbReference>